<dbReference type="EMBL" id="JACVVK020000027">
    <property type="protein sequence ID" value="KAK7502187.1"/>
    <property type="molecule type" value="Genomic_DNA"/>
</dbReference>
<accession>A0ABD0LRX6</accession>
<feature type="domain" description="RGS" evidence="2">
    <location>
        <begin position="1161"/>
        <end position="1267"/>
    </location>
</feature>
<feature type="compositionally biased region" description="Basic and acidic residues" evidence="1">
    <location>
        <begin position="1304"/>
        <end position="1319"/>
    </location>
</feature>
<dbReference type="Proteomes" id="UP001519460">
    <property type="component" value="Unassembled WGS sequence"/>
</dbReference>
<feature type="domain" description="RGS" evidence="2">
    <location>
        <begin position="992"/>
        <end position="1116"/>
    </location>
</feature>
<sequence>MEPPKAATFTVRARTLEDFLATDDLFVEYFNSYLALPSFPEPLCFNKETGGFEVVSDARQELAQQIKAAIRSQRRTPRMYRVAKQHAFIDIPLIPIVPPEGPEKMEIDTSFSVTTLNKEQGIHWVKAERLPTFLQSDCYFEYRLGNVLSQVRLMDSRGQFVLMKIDYKPRAKKSKKKQDEVKVDLKDVYMKDMYVCMGEADTTNTDAWFSQAKVAHSTEPTYISLSRPVSASRPIGSSSSGRPASAFSTTRGSQFRPDSGIGSPLKSSVFSSPYFGSYDTLGVPVDDVLQSRLYGSSGAVQKPITPRPGEPVCATDLDSAENINASTVYASPKVESVADTESGVGDVGDFDRDEIIVGAVMKKAMADVAKIEQEALEKDPRIAKVFPDHKYTHISTDMLDNVVAIVAPPEPTAQQEEKKDKDDTTKKDDESAEKKPKESKADEESDVDSLLDSEEDYEEEDRKFFRRHKKPRSYNLQSKKGIAQFKRFLKGTAGENLWQLWLDIDKLVLVTSEEDQALYLSGMREKYHKHGAPYEISLETKVSLGLTEPSQWTVSRLQAVQSRVAEPLVLYWAPRFLLKHLLHTNPNKYYQYQQQMNMKPPPEVYPNPPTMTLLPLRPKSCLPRAQHQIIVEDFFEQPCSVSEEPLEPTTPRVGMRRIHGPSAILPPPAPKTPTSRPSSVPARKKPRELLTAHLKAHDRKMARMERNGSAAVASKQSSAKSRPKSSKPPSSVPASRSRPKSPGSESADSWDAASALSIDRGRASSGGTGSAGRRSRPTTAPSQRKGSASSSSATVSTQFEGGRRMEALLQALYHEKDSGHFFRNFLKRTNNKRWLDAAQFWEDVQSYRMLFYQDAMDPYVVQKRAQAIFSQYVVMGAPRDVGCSPEARQEVYKCLDPPQEELFDVAEEEALGILYMAWMSGLTSDMHTYNKVELIEVKRHLETKSKYVMNLQRSGLIKERPLTPDEPMDGYEDPVYDPAAWEAVPEEFRDYTLEKLVHNRLELEHFKQFLAEKYADTDLKCWMDVEAWRRIPPAEERKRDQKAKDIKKSYLNKKYFFGPNSPAGKEGQDKVMQAGGGWGKLLEDRPPNAVLLEAQKYVRDRLEQKWLPLFLATETFAERQRPKTSMDDVVDDVLVQKRRRSQAVWKMLESRWVSSSKEILTFRKALMNPVTSHQFRRFVSIKGDNLENDVLFWQEVQKYKQMHHVHTEDSMLSQKITAIINCFIDSQIPPSLQVDLPQEMAERVLDRKYEKSPYLFREAQLTVFRILFSHWNDFCELRMNLGQDKVLPTIERLRRHAKAKERKKQQEMERKAEEERLREGGITPGGGDGIFHDPFADHESQEGEDGKDNKKIEFSYASYMNELTKEEILNNTDESIFSSLADTGTFWCFIEEGGEKGE</sequence>
<dbReference type="Pfam" id="PF00615">
    <property type="entry name" value="RGS"/>
    <property type="match status" value="3"/>
</dbReference>
<comment type="caution">
    <text evidence="3">The sequence shown here is derived from an EMBL/GenBank/DDBJ whole genome shotgun (WGS) entry which is preliminary data.</text>
</comment>
<feature type="region of interest" description="Disordered" evidence="1">
    <location>
        <begin position="229"/>
        <end position="262"/>
    </location>
</feature>
<gene>
    <name evidence="3" type="ORF">BaRGS_00006551</name>
</gene>
<evidence type="ECO:0000259" key="2">
    <source>
        <dbReference type="PROSITE" id="PS50132"/>
    </source>
</evidence>
<feature type="compositionally biased region" description="Low complexity" evidence="1">
    <location>
        <begin position="709"/>
        <end position="720"/>
    </location>
</feature>
<feature type="domain" description="RGS" evidence="2">
    <location>
        <begin position="808"/>
        <end position="914"/>
    </location>
</feature>
<keyword evidence="4" id="KW-1185">Reference proteome</keyword>
<feature type="compositionally biased region" description="Low complexity" evidence="1">
    <location>
        <begin position="727"/>
        <end position="758"/>
    </location>
</feature>
<proteinExistence type="predicted"/>
<dbReference type="PANTHER" id="PTHR46583">
    <property type="entry name" value="REGULATOR OF G-PROTEIN SIGNALING 22"/>
    <property type="match status" value="1"/>
</dbReference>
<feature type="compositionally biased region" description="Basic and acidic residues" evidence="1">
    <location>
        <begin position="415"/>
        <end position="442"/>
    </location>
</feature>
<evidence type="ECO:0000313" key="4">
    <source>
        <dbReference type="Proteomes" id="UP001519460"/>
    </source>
</evidence>
<dbReference type="SMART" id="SM00315">
    <property type="entry name" value="RGS"/>
    <property type="match status" value="2"/>
</dbReference>
<dbReference type="PANTHER" id="PTHR46583:SF1">
    <property type="entry name" value="REGULATOR OF G-PROTEIN SIGNALING 22"/>
    <property type="match status" value="1"/>
</dbReference>
<protein>
    <recommendedName>
        <fullName evidence="2">RGS domain-containing protein</fullName>
    </recommendedName>
</protein>
<dbReference type="Gene3D" id="1.10.167.10">
    <property type="entry name" value="Regulator of G-protein Signalling 4, domain 2"/>
    <property type="match status" value="4"/>
</dbReference>
<feature type="compositionally biased region" description="Polar residues" evidence="1">
    <location>
        <begin position="777"/>
        <end position="786"/>
    </location>
</feature>
<dbReference type="CDD" id="cd08725">
    <property type="entry name" value="RGS_RGS22_4"/>
    <property type="match status" value="1"/>
</dbReference>
<dbReference type="PROSITE" id="PS50132">
    <property type="entry name" value="RGS"/>
    <property type="match status" value="3"/>
</dbReference>
<organism evidence="3 4">
    <name type="scientific">Batillaria attramentaria</name>
    <dbReference type="NCBI Taxonomy" id="370345"/>
    <lineage>
        <taxon>Eukaryota</taxon>
        <taxon>Metazoa</taxon>
        <taxon>Spiralia</taxon>
        <taxon>Lophotrochozoa</taxon>
        <taxon>Mollusca</taxon>
        <taxon>Gastropoda</taxon>
        <taxon>Caenogastropoda</taxon>
        <taxon>Sorbeoconcha</taxon>
        <taxon>Cerithioidea</taxon>
        <taxon>Batillariidae</taxon>
        <taxon>Batillaria</taxon>
    </lineage>
</organism>
<dbReference type="InterPro" id="IPR036305">
    <property type="entry name" value="RGS_sf"/>
</dbReference>
<feature type="compositionally biased region" description="Low complexity" evidence="1">
    <location>
        <begin position="787"/>
        <end position="797"/>
    </location>
</feature>
<dbReference type="InterPro" id="IPR044926">
    <property type="entry name" value="RGS_subdomain_2"/>
</dbReference>
<feature type="region of interest" description="Disordered" evidence="1">
    <location>
        <begin position="641"/>
        <end position="799"/>
    </location>
</feature>
<dbReference type="InterPro" id="IPR042651">
    <property type="entry name" value="Rgs22"/>
</dbReference>
<name>A0ABD0LRX6_9CAEN</name>
<feature type="region of interest" description="Disordered" evidence="1">
    <location>
        <begin position="409"/>
        <end position="455"/>
    </location>
</feature>
<dbReference type="InterPro" id="IPR048074">
    <property type="entry name" value="RGS22_RGS_fourth"/>
</dbReference>
<feature type="compositionally biased region" description="Low complexity" evidence="1">
    <location>
        <begin position="230"/>
        <end position="248"/>
    </location>
</feature>
<feature type="compositionally biased region" description="Acidic residues" evidence="1">
    <location>
        <begin position="443"/>
        <end position="455"/>
    </location>
</feature>
<reference evidence="3 4" key="1">
    <citation type="journal article" date="2023" name="Sci. Data">
        <title>Genome assembly of the Korean intertidal mud-creeper Batillaria attramentaria.</title>
        <authorList>
            <person name="Patra A.K."/>
            <person name="Ho P.T."/>
            <person name="Jun S."/>
            <person name="Lee S.J."/>
            <person name="Kim Y."/>
            <person name="Won Y.J."/>
        </authorList>
    </citation>
    <scope>NUCLEOTIDE SEQUENCE [LARGE SCALE GENOMIC DNA]</scope>
    <source>
        <strain evidence="3">Wonlab-2016</strain>
    </source>
</reference>
<evidence type="ECO:0000313" key="3">
    <source>
        <dbReference type="EMBL" id="KAK7502187.1"/>
    </source>
</evidence>
<evidence type="ECO:0000256" key="1">
    <source>
        <dbReference type="SAM" id="MobiDB-lite"/>
    </source>
</evidence>
<dbReference type="SUPFAM" id="SSF48097">
    <property type="entry name" value="Regulator of G-protein signaling, RGS"/>
    <property type="match status" value="4"/>
</dbReference>
<feature type="region of interest" description="Disordered" evidence="1">
    <location>
        <begin position="1297"/>
        <end position="1327"/>
    </location>
</feature>
<dbReference type="InterPro" id="IPR016137">
    <property type="entry name" value="RGS"/>
</dbReference>